<accession>A0A133V5I1</accession>
<keyword evidence="2" id="KW-1185">Reference proteome</keyword>
<dbReference type="Proteomes" id="UP000070344">
    <property type="component" value="Unassembled WGS sequence"/>
</dbReference>
<organism evidence="1 2">
    <name type="scientific">candidate division MSBL1 archaeon SCGC-AAA259O05</name>
    <dbReference type="NCBI Taxonomy" id="1698271"/>
    <lineage>
        <taxon>Archaea</taxon>
        <taxon>Methanobacteriati</taxon>
        <taxon>Methanobacteriota</taxon>
        <taxon>candidate division MSBL1</taxon>
    </lineage>
</organism>
<comment type="caution">
    <text evidence="1">The sequence shown here is derived from an EMBL/GenBank/DDBJ whole genome shotgun (WGS) entry which is preliminary data.</text>
</comment>
<evidence type="ECO:0000313" key="1">
    <source>
        <dbReference type="EMBL" id="KXB01700.1"/>
    </source>
</evidence>
<evidence type="ECO:0000313" key="2">
    <source>
        <dbReference type="Proteomes" id="UP000070344"/>
    </source>
</evidence>
<dbReference type="AlphaFoldDB" id="A0A133V5I1"/>
<dbReference type="EMBL" id="LHXV01000004">
    <property type="protein sequence ID" value="KXB01700.1"/>
    <property type="molecule type" value="Genomic_DNA"/>
</dbReference>
<gene>
    <name evidence="1" type="ORF">AKJ41_00670</name>
</gene>
<protein>
    <submittedName>
        <fullName evidence="1">Uncharacterized protein</fullName>
    </submittedName>
</protein>
<reference evidence="1 2" key="1">
    <citation type="journal article" date="2016" name="Sci. Rep.">
        <title>Metabolic traits of an uncultured archaeal lineage -MSBL1- from brine pools of the Red Sea.</title>
        <authorList>
            <person name="Mwirichia R."/>
            <person name="Alam I."/>
            <person name="Rashid M."/>
            <person name="Vinu M."/>
            <person name="Ba-Alawi W."/>
            <person name="Anthony Kamau A."/>
            <person name="Kamanda Ngugi D."/>
            <person name="Goker M."/>
            <person name="Klenk H.P."/>
            <person name="Bajic V."/>
            <person name="Stingl U."/>
        </authorList>
    </citation>
    <scope>NUCLEOTIDE SEQUENCE [LARGE SCALE GENOMIC DNA]</scope>
    <source>
        <strain evidence="1">SCGC-AAA259O05</strain>
    </source>
</reference>
<sequence length="210" mass="24511">MAGSKKIKFSVMEEERRHDSILRWFMKSDKSPTGRWYREVPVGIKRAINKMESDSIPENLERKSVSRLYSIETKKMDALCVKDSSNQLPLGWNESWISTKKVTPSPRDYMDVWRDRENSNINFDINFDGETIYIVEAKGRRKSQETDKVLEEAVSGNNEKPGLEKYAEFFLEDWEADLECLIVVAEDISIERAESLYPDIKFFLAEEMGF</sequence>
<proteinExistence type="predicted"/>
<name>A0A133V5I1_9EURY</name>